<dbReference type="InterPro" id="IPR025857">
    <property type="entry name" value="MacB_PCD"/>
</dbReference>
<protein>
    <submittedName>
        <fullName evidence="9">Putative ABC transport system permease protein</fullName>
    </submittedName>
</protein>
<comment type="subcellular location">
    <subcellularLocation>
        <location evidence="1">Cell membrane</location>
        <topology evidence="1">Multi-pass membrane protein</topology>
    </subcellularLocation>
</comment>
<gene>
    <name evidence="9" type="ORF">SAMN02745823_02253</name>
</gene>
<evidence type="ECO:0000256" key="4">
    <source>
        <dbReference type="ARBA" id="ARBA00022989"/>
    </source>
</evidence>
<dbReference type="GO" id="GO:0005886">
    <property type="term" value="C:plasma membrane"/>
    <property type="evidence" value="ECO:0007669"/>
    <property type="project" value="UniProtKB-SubCell"/>
</dbReference>
<dbReference type="Pfam" id="PF12704">
    <property type="entry name" value="MacB_PCD"/>
    <property type="match status" value="1"/>
</dbReference>
<feature type="domain" description="ABC3 transporter permease C-terminal" evidence="7">
    <location>
        <begin position="646"/>
        <end position="758"/>
    </location>
</feature>
<name>A0A1M5Y5N6_9FIRM</name>
<dbReference type="OrthoDB" id="9793166at2"/>
<feature type="domain" description="ABC3 transporter permease C-terminal" evidence="7">
    <location>
        <begin position="251"/>
        <end position="374"/>
    </location>
</feature>
<dbReference type="PANTHER" id="PTHR30287">
    <property type="entry name" value="MEMBRANE COMPONENT OF PREDICTED ABC SUPERFAMILY METABOLITE UPTAKE TRANSPORTER"/>
    <property type="match status" value="1"/>
</dbReference>
<keyword evidence="5 6" id="KW-0472">Membrane</keyword>
<evidence type="ECO:0000259" key="8">
    <source>
        <dbReference type="Pfam" id="PF12704"/>
    </source>
</evidence>
<dbReference type="Proteomes" id="UP000183995">
    <property type="component" value="Unassembled WGS sequence"/>
</dbReference>
<feature type="domain" description="MacB-like periplasmic core" evidence="8">
    <location>
        <begin position="21"/>
        <end position="213"/>
    </location>
</feature>
<dbReference type="RefSeq" id="WP_073078935.1">
    <property type="nucleotide sequence ID" value="NZ_FQXV01000007.1"/>
</dbReference>
<dbReference type="EMBL" id="FQXV01000007">
    <property type="protein sequence ID" value="SHI07367.1"/>
    <property type="molecule type" value="Genomic_DNA"/>
</dbReference>
<evidence type="ECO:0000256" key="5">
    <source>
        <dbReference type="ARBA" id="ARBA00023136"/>
    </source>
</evidence>
<evidence type="ECO:0000313" key="10">
    <source>
        <dbReference type="Proteomes" id="UP000183995"/>
    </source>
</evidence>
<accession>A0A1M5Y5N6</accession>
<reference evidence="9 10" key="1">
    <citation type="submission" date="2016-11" db="EMBL/GenBank/DDBJ databases">
        <authorList>
            <person name="Jaros S."/>
            <person name="Januszkiewicz K."/>
            <person name="Wedrychowicz H."/>
        </authorList>
    </citation>
    <scope>NUCLEOTIDE SEQUENCE [LARGE SCALE GENOMIC DNA]</scope>
    <source>
        <strain evidence="9 10">DSM 10068</strain>
    </source>
</reference>
<keyword evidence="3 6" id="KW-0812">Transmembrane</keyword>
<keyword evidence="4 6" id="KW-1133">Transmembrane helix</keyword>
<feature type="transmembrane region" description="Helical" evidence="6">
    <location>
        <begin position="300"/>
        <end position="322"/>
    </location>
</feature>
<evidence type="ECO:0000256" key="1">
    <source>
        <dbReference type="ARBA" id="ARBA00004651"/>
    </source>
</evidence>
<dbReference type="STRING" id="1123282.SAMN02745823_02253"/>
<evidence type="ECO:0000256" key="3">
    <source>
        <dbReference type="ARBA" id="ARBA00022692"/>
    </source>
</evidence>
<feature type="transmembrane region" description="Helical" evidence="6">
    <location>
        <begin position="342"/>
        <end position="361"/>
    </location>
</feature>
<keyword evidence="10" id="KW-1185">Reference proteome</keyword>
<evidence type="ECO:0000313" key="9">
    <source>
        <dbReference type="EMBL" id="SHI07367.1"/>
    </source>
</evidence>
<keyword evidence="2" id="KW-1003">Cell membrane</keyword>
<feature type="transmembrane region" description="Helical" evidence="6">
    <location>
        <begin position="694"/>
        <end position="721"/>
    </location>
</feature>
<organism evidence="9 10">
    <name type="scientific">Sporobacter termitidis DSM 10068</name>
    <dbReference type="NCBI Taxonomy" id="1123282"/>
    <lineage>
        <taxon>Bacteria</taxon>
        <taxon>Bacillati</taxon>
        <taxon>Bacillota</taxon>
        <taxon>Clostridia</taxon>
        <taxon>Eubacteriales</taxon>
        <taxon>Oscillospiraceae</taxon>
        <taxon>Sporobacter</taxon>
    </lineage>
</organism>
<feature type="transmembrane region" description="Helical" evidence="6">
    <location>
        <begin position="417"/>
        <end position="441"/>
    </location>
</feature>
<dbReference type="AlphaFoldDB" id="A0A1M5Y5N6"/>
<feature type="transmembrane region" description="Helical" evidence="6">
    <location>
        <begin position="245"/>
        <end position="265"/>
    </location>
</feature>
<dbReference type="PANTHER" id="PTHR30287:SF2">
    <property type="entry name" value="BLL1001 PROTEIN"/>
    <property type="match status" value="1"/>
</dbReference>
<feature type="transmembrane region" description="Helical" evidence="6">
    <location>
        <begin position="733"/>
        <end position="752"/>
    </location>
</feature>
<dbReference type="InterPro" id="IPR003838">
    <property type="entry name" value="ABC3_permease_C"/>
</dbReference>
<feature type="transmembrane region" description="Helical" evidence="6">
    <location>
        <begin position="641"/>
        <end position="662"/>
    </location>
</feature>
<proteinExistence type="predicted"/>
<sequence>MKSYLGLVSEYAKVHKKKNRLTVTCIALSVMLVAAIFGMADMSVKAQINEQIRKNGNYHVMLNGISESTAQQVSSRNDIQVSGWIAQTESVSIQGKTFMIMGGDRDIAAQMNLTVNEGQFPASASEVLIDNQAQTQFGLSVGDTIDIAWSDGQTYQYVISGIFSDFASLKGTDTHGLFFGVEGIKGLPSAEYSEFYVLQFKNGVNIRNAISDIKMDFALNDTQVIENTLLLGVMGQSDNSSMMQMYLMAGILFILVLMAGTFMIASSFNMSVLERTQFFGLLRCLGATKKQIKRYIRLEGLRYCLIGIPVGLLAGCVVMWAVALFLKSLDSSVFPDMPPFQISWLGLLAGGIVGFLTVMLASRSPAKKAAKVSPQAAVTGNINDTNNQKISKASNTEWFHVDTAMGISHAFSNKKNVVLMTGSFATSIILFLCFTVLISFINHALKPLRPYAPDISIMGTDNSVLIDHSLFEEVETLPGIRNIYGRMFSYDIPAENEQASSTVTLISYEEKQFEWSKEQLIDGNIADAENGNGVLVVYSDALKWGVGDRISLYLPDGVREVTIAGILSNSPFDTKEGMLNVICSEQTFTSLTGISDYTIIDIQVDEDISEQVRSLITPQMRLLDKQQDNRDIRTAYNSMSVFVYGFLVVIALVALINIINTVNASVSSRMSNYGVMRAVGMSGKQLKRMVTAEAAAYAISGSIVGCLLGIVLHRLLFQLIIASLWGETWQPPFSVLAITVFAAILTTFVAVISPTKKIEEMSIVNVVNAG</sequence>
<evidence type="ECO:0000256" key="2">
    <source>
        <dbReference type="ARBA" id="ARBA00022475"/>
    </source>
</evidence>
<feature type="transmembrane region" description="Helical" evidence="6">
    <location>
        <begin position="21"/>
        <end position="40"/>
    </location>
</feature>
<dbReference type="Pfam" id="PF02687">
    <property type="entry name" value="FtsX"/>
    <property type="match status" value="2"/>
</dbReference>
<evidence type="ECO:0000256" key="6">
    <source>
        <dbReference type="SAM" id="Phobius"/>
    </source>
</evidence>
<dbReference type="InterPro" id="IPR038766">
    <property type="entry name" value="Membrane_comp_ABC_pdt"/>
</dbReference>
<evidence type="ECO:0000259" key="7">
    <source>
        <dbReference type="Pfam" id="PF02687"/>
    </source>
</evidence>